<name>A0A0E9WSB6_ANGAN</name>
<reference evidence="1" key="2">
    <citation type="journal article" date="2015" name="Fish Shellfish Immunol.">
        <title>Early steps in the European eel (Anguilla anguilla)-Vibrio vulnificus interaction in the gills: Role of the RtxA13 toxin.</title>
        <authorList>
            <person name="Callol A."/>
            <person name="Pajuelo D."/>
            <person name="Ebbesson L."/>
            <person name="Teles M."/>
            <person name="MacKenzie S."/>
            <person name="Amaro C."/>
        </authorList>
    </citation>
    <scope>NUCLEOTIDE SEQUENCE</scope>
</reference>
<dbReference type="AlphaFoldDB" id="A0A0E9WSB6"/>
<protein>
    <submittedName>
        <fullName evidence="1">Uncharacterized protein</fullName>
    </submittedName>
</protein>
<dbReference type="EMBL" id="GBXM01015268">
    <property type="protein sequence ID" value="JAH93309.1"/>
    <property type="molecule type" value="Transcribed_RNA"/>
</dbReference>
<accession>A0A0E9WSB6</accession>
<evidence type="ECO:0000313" key="1">
    <source>
        <dbReference type="EMBL" id="JAH93309.1"/>
    </source>
</evidence>
<sequence>MSTVILGVPSKRVYSLGFLKSIRTSFSSRVPFQVQPTSFPLSRPGVIFKYLLTN</sequence>
<organism evidence="1">
    <name type="scientific">Anguilla anguilla</name>
    <name type="common">European freshwater eel</name>
    <name type="synonym">Muraena anguilla</name>
    <dbReference type="NCBI Taxonomy" id="7936"/>
    <lineage>
        <taxon>Eukaryota</taxon>
        <taxon>Metazoa</taxon>
        <taxon>Chordata</taxon>
        <taxon>Craniata</taxon>
        <taxon>Vertebrata</taxon>
        <taxon>Euteleostomi</taxon>
        <taxon>Actinopterygii</taxon>
        <taxon>Neopterygii</taxon>
        <taxon>Teleostei</taxon>
        <taxon>Anguilliformes</taxon>
        <taxon>Anguillidae</taxon>
        <taxon>Anguilla</taxon>
    </lineage>
</organism>
<proteinExistence type="predicted"/>
<reference evidence="1" key="1">
    <citation type="submission" date="2014-11" db="EMBL/GenBank/DDBJ databases">
        <authorList>
            <person name="Amaro Gonzalez C."/>
        </authorList>
    </citation>
    <scope>NUCLEOTIDE SEQUENCE</scope>
</reference>